<comment type="caution">
    <text evidence="1">The sequence shown here is derived from an EMBL/GenBank/DDBJ whole genome shotgun (WGS) entry which is preliminary data.</text>
</comment>
<organism evidence="1 2">
    <name type="scientific">Streblomastix strix</name>
    <dbReference type="NCBI Taxonomy" id="222440"/>
    <lineage>
        <taxon>Eukaryota</taxon>
        <taxon>Metamonada</taxon>
        <taxon>Preaxostyla</taxon>
        <taxon>Oxymonadida</taxon>
        <taxon>Streblomastigidae</taxon>
        <taxon>Streblomastix</taxon>
    </lineage>
</organism>
<name>A0A5J4TA99_9EUKA</name>
<reference evidence="1 2" key="1">
    <citation type="submission" date="2019-03" db="EMBL/GenBank/DDBJ databases">
        <title>Single cell metagenomics reveals metabolic interactions within the superorganism composed of flagellate Streblomastix strix and complex community of Bacteroidetes bacteria on its surface.</title>
        <authorList>
            <person name="Treitli S.C."/>
            <person name="Kolisko M."/>
            <person name="Husnik F."/>
            <person name="Keeling P."/>
            <person name="Hampl V."/>
        </authorList>
    </citation>
    <scope>NUCLEOTIDE SEQUENCE [LARGE SCALE GENOMIC DNA]</scope>
    <source>
        <strain evidence="1">ST1C</strain>
    </source>
</reference>
<accession>A0A5J4TA99</accession>
<dbReference type="Gene3D" id="3.40.50.2000">
    <property type="entry name" value="Glycogen Phosphorylase B"/>
    <property type="match status" value="1"/>
</dbReference>
<protein>
    <submittedName>
        <fullName evidence="1">Uncharacterized protein</fullName>
    </submittedName>
</protein>
<dbReference type="EMBL" id="SNRW01034837">
    <property type="protein sequence ID" value="KAA6355294.1"/>
    <property type="molecule type" value="Genomic_DNA"/>
</dbReference>
<feature type="non-terminal residue" evidence="1">
    <location>
        <position position="1"/>
    </location>
</feature>
<dbReference type="SUPFAM" id="SSF53756">
    <property type="entry name" value="UDP-Glycosyltransferase/glycogen phosphorylase"/>
    <property type="match status" value="1"/>
</dbReference>
<evidence type="ECO:0000313" key="2">
    <source>
        <dbReference type="Proteomes" id="UP000324800"/>
    </source>
</evidence>
<gene>
    <name evidence="1" type="ORF">EZS28_049179</name>
</gene>
<evidence type="ECO:0000313" key="1">
    <source>
        <dbReference type="EMBL" id="KAA6355294.1"/>
    </source>
</evidence>
<proteinExistence type="predicted"/>
<dbReference type="Proteomes" id="UP000324800">
    <property type="component" value="Unassembled WGS sequence"/>
</dbReference>
<dbReference type="AlphaFoldDB" id="A0A5J4TA99"/>
<sequence>ASGAVPIVNPSGGMQDDVYALNLNEQHPIHPGFTAITAEDYAGKIWELYNIWKNDNDQYRRIQKACYEEALRFSVEQFREELLRDFSATFTNI</sequence>